<organism evidence="9 10">
    <name type="scientific">Umbra pygmaea</name>
    <name type="common">Eastern mudminnow</name>
    <dbReference type="NCBI Taxonomy" id="75934"/>
    <lineage>
        <taxon>Eukaryota</taxon>
        <taxon>Metazoa</taxon>
        <taxon>Chordata</taxon>
        <taxon>Craniata</taxon>
        <taxon>Vertebrata</taxon>
        <taxon>Euteleostomi</taxon>
        <taxon>Actinopterygii</taxon>
        <taxon>Neopterygii</taxon>
        <taxon>Teleostei</taxon>
        <taxon>Protacanthopterygii</taxon>
        <taxon>Esociformes</taxon>
        <taxon>Umbridae</taxon>
        <taxon>Umbra</taxon>
    </lineage>
</organism>
<dbReference type="InterPro" id="IPR052315">
    <property type="entry name" value="MORN4"/>
</dbReference>
<accession>A0ABD0W1H1</accession>
<dbReference type="SMART" id="SM00698">
    <property type="entry name" value="MORN"/>
    <property type="match status" value="4"/>
</dbReference>
<evidence type="ECO:0000313" key="10">
    <source>
        <dbReference type="Proteomes" id="UP001557470"/>
    </source>
</evidence>
<feature type="region of interest" description="Disordered" evidence="8">
    <location>
        <begin position="1"/>
        <end position="26"/>
    </location>
</feature>
<name>A0ABD0W1H1_UMBPY</name>
<evidence type="ECO:0000256" key="4">
    <source>
        <dbReference type="ARBA" id="ARBA00023273"/>
    </source>
</evidence>
<gene>
    <name evidence="9" type="ORF">UPYG_G00326880</name>
</gene>
<sequence>MKKRRTTSPFVPPSCQRNRDVSSQSNRAMTLTRGSFTYTSGEEYHGEWIEGRRHGMGQLKFSDGTCYSGQFENGLFHGSGVLLFPDGSRYEGEFVQGKFQGTGVFSRFDGMKFEGEFKCGRVEGYGLVTFTDGNHGVPRNEGLFENHKLQKREKCPGVVHRAQSSASTARSLAL</sequence>
<evidence type="ECO:0000256" key="7">
    <source>
        <dbReference type="ARBA" id="ARBA00039855"/>
    </source>
</evidence>
<comment type="function">
    <text evidence="5">Plays a role in promoting axonal degeneration following neuronal injury by toxic insult or trauma.</text>
</comment>
<evidence type="ECO:0000256" key="3">
    <source>
        <dbReference type="ARBA" id="ARBA00022737"/>
    </source>
</evidence>
<dbReference type="AlphaFoldDB" id="A0ABD0W1H1"/>
<keyword evidence="3" id="KW-0677">Repeat</keyword>
<dbReference type="InterPro" id="IPR003409">
    <property type="entry name" value="MORN"/>
</dbReference>
<evidence type="ECO:0000256" key="5">
    <source>
        <dbReference type="ARBA" id="ARBA00037780"/>
    </source>
</evidence>
<comment type="caution">
    <text evidence="9">The sequence shown here is derived from an EMBL/GenBank/DDBJ whole genome shotgun (WGS) entry which is preliminary data.</text>
</comment>
<keyword evidence="10" id="KW-1185">Reference proteome</keyword>
<reference evidence="9 10" key="1">
    <citation type="submission" date="2024-06" db="EMBL/GenBank/DDBJ databases">
        <authorList>
            <person name="Pan Q."/>
            <person name="Wen M."/>
            <person name="Jouanno E."/>
            <person name="Zahm M."/>
            <person name="Klopp C."/>
            <person name="Cabau C."/>
            <person name="Louis A."/>
            <person name="Berthelot C."/>
            <person name="Parey E."/>
            <person name="Roest Crollius H."/>
            <person name="Montfort J."/>
            <person name="Robinson-Rechavi M."/>
            <person name="Bouchez O."/>
            <person name="Lampietro C."/>
            <person name="Lopez Roques C."/>
            <person name="Donnadieu C."/>
            <person name="Postlethwait J."/>
            <person name="Bobe J."/>
            <person name="Verreycken H."/>
            <person name="Guiguen Y."/>
        </authorList>
    </citation>
    <scope>NUCLEOTIDE SEQUENCE [LARGE SCALE GENOMIC DNA]</scope>
    <source>
        <strain evidence="9">Up_M1</strain>
        <tissue evidence="9">Testis</tissue>
    </source>
</reference>
<dbReference type="Gene3D" id="2.20.110.10">
    <property type="entry name" value="Histone H3 K4-specific methyltransferase SET7/9 N-terminal domain"/>
    <property type="match status" value="2"/>
</dbReference>
<dbReference type="GO" id="GO:0032420">
    <property type="term" value="C:stereocilium"/>
    <property type="evidence" value="ECO:0007669"/>
    <property type="project" value="UniProtKB-SubCell"/>
</dbReference>
<dbReference type="EMBL" id="JAGEUA010000010">
    <property type="protein sequence ID" value="KAL0964639.1"/>
    <property type="molecule type" value="Genomic_DNA"/>
</dbReference>
<evidence type="ECO:0000313" key="9">
    <source>
        <dbReference type="EMBL" id="KAL0964639.1"/>
    </source>
</evidence>
<dbReference type="SUPFAM" id="SSF82185">
    <property type="entry name" value="Histone H3 K4-specific methyltransferase SET7/9 N-terminal domain"/>
    <property type="match status" value="1"/>
</dbReference>
<evidence type="ECO:0000256" key="2">
    <source>
        <dbReference type="ARBA" id="ARBA00004645"/>
    </source>
</evidence>
<proteinExistence type="predicted"/>
<dbReference type="PANTHER" id="PTHR46614">
    <property type="entry name" value="MORN REPEAT-CONTAINING PROTEIN 4"/>
    <property type="match status" value="1"/>
</dbReference>
<evidence type="ECO:0000256" key="1">
    <source>
        <dbReference type="ARBA" id="ARBA00004495"/>
    </source>
</evidence>
<keyword evidence="4" id="KW-0966">Cell projection</keyword>
<protein>
    <recommendedName>
        <fullName evidence="7">MORN repeat-containing protein 4</fullName>
    </recommendedName>
</protein>
<comment type="subcellular location">
    <subcellularLocation>
        <location evidence="1">Cell projection</location>
        <location evidence="1">Filopodium tip</location>
    </subcellularLocation>
    <subcellularLocation>
        <location evidence="2">Cell projection</location>
        <location evidence="2">Stereocilium</location>
    </subcellularLocation>
</comment>
<evidence type="ECO:0000256" key="6">
    <source>
        <dbReference type="ARBA" id="ARBA00038723"/>
    </source>
</evidence>
<dbReference type="GO" id="GO:0032433">
    <property type="term" value="C:filopodium tip"/>
    <property type="evidence" value="ECO:0007669"/>
    <property type="project" value="UniProtKB-SubCell"/>
</dbReference>
<dbReference type="Pfam" id="PF02493">
    <property type="entry name" value="MORN"/>
    <property type="match status" value="4"/>
</dbReference>
<dbReference type="PANTHER" id="PTHR46614:SF1">
    <property type="entry name" value="MORN REPEAT-CONTAINING PROTEIN 4"/>
    <property type="match status" value="1"/>
</dbReference>
<dbReference type="Proteomes" id="UP001557470">
    <property type="component" value="Unassembled WGS sequence"/>
</dbReference>
<evidence type="ECO:0000256" key="8">
    <source>
        <dbReference type="SAM" id="MobiDB-lite"/>
    </source>
</evidence>
<comment type="subunit">
    <text evidence="6">Interacts with MYO3A.</text>
</comment>